<dbReference type="InterPro" id="IPR035466">
    <property type="entry name" value="GlmS/AgaS_SIS"/>
</dbReference>
<dbReference type="GO" id="GO:0097367">
    <property type="term" value="F:carbohydrate derivative binding"/>
    <property type="evidence" value="ECO:0007669"/>
    <property type="project" value="InterPro"/>
</dbReference>
<evidence type="ECO:0000256" key="2">
    <source>
        <dbReference type="ARBA" id="ARBA00004496"/>
    </source>
</evidence>
<dbReference type="GO" id="GO:0004360">
    <property type="term" value="F:glutamine-fructose-6-phosphate transaminase (isomerizing) activity"/>
    <property type="evidence" value="ECO:0007669"/>
    <property type="project" value="UniProtKB-UniRule"/>
</dbReference>
<keyword evidence="6 10" id="KW-0032">Aminotransferase</keyword>
<evidence type="ECO:0000313" key="13">
    <source>
        <dbReference type="EMBL" id="KDN96731.1"/>
    </source>
</evidence>
<dbReference type="PANTHER" id="PTHR10937">
    <property type="entry name" value="GLUCOSAMINE--FRUCTOSE-6-PHOSPHATE AMINOTRANSFERASE, ISOMERIZING"/>
    <property type="match status" value="1"/>
</dbReference>
<keyword evidence="14" id="KW-1185">Reference proteome</keyword>
<name>A0A067A2A5_HYDMR</name>
<dbReference type="InterPro" id="IPR005855">
    <property type="entry name" value="GFAT"/>
</dbReference>
<organism evidence="13 14">
    <name type="scientific">Hydrogenovibrio marinus</name>
    <dbReference type="NCBI Taxonomy" id="28885"/>
    <lineage>
        <taxon>Bacteria</taxon>
        <taxon>Pseudomonadati</taxon>
        <taxon>Pseudomonadota</taxon>
        <taxon>Gammaproteobacteria</taxon>
        <taxon>Thiotrichales</taxon>
        <taxon>Piscirickettsiaceae</taxon>
        <taxon>Hydrogenovibrio</taxon>
    </lineage>
</organism>
<dbReference type="InterPro" id="IPR001347">
    <property type="entry name" value="SIS_dom"/>
</dbReference>
<evidence type="ECO:0000256" key="6">
    <source>
        <dbReference type="ARBA" id="ARBA00022576"/>
    </source>
</evidence>
<gene>
    <name evidence="10" type="primary">glmS</name>
    <name evidence="13" type="ORF">EI16_10825</name>
</gene>
<dbReference type="PROSITE" id="PS51278">
    <property type="entry name" value="GATASE_TYPE_2"/>
    <property type="match status" value="1"/>
</dbReference>
<accession>A0A067A2A5</accession>
<evidence type="ECO:0000259" key="12">
    <source>
        <dbReference type="PROSITE" id="PS51464"/>
    </source>
</evidence>
<keyword evidence="8" id="KW-0677">Repeat</keyword>
<feature type="domain" description="SIS" evidence="12">
    <location>
        <begin position="295"/>
        <end position="438"/>
    </location>
</feature>
<proteinExistence type="inferred from homology"/>
<dbReference type="PANTHER" id="PTHR10937:SF0">
    <property type="entry name" value="GLUTAMINE--FRUCTOSE-6-PHOSPHATE TRANSAMINASE (ISOMERIZING)"/>
    <property type="match status" value="1"/>
</dbReference>
<feature type="initiator methionine" description="Removed" evidence="10">
    <location>
        <position position="1"/>
    </location>
</feature>
<dbReference type="InterPro" id="IPR035490">
    <property type="entry name" value="GlmS/FrlB_SIS"/>
</dbReference>
<evidence type="ECO:0000256" key="4">
    <source>
        <dbReference type="ARBA" id="ARBA00016090"/>
    </source>
</evidence>
<dbReference type="GO" id="GO:0046349">
    <property type="term" value="P:amino sugar biosynthetic process"/>
    <property type="evidence" value="ECO:0007669"/>
    <property type="project" value="UniProtKB-ARBA"/>
</dbReference>
<dbReference type="NCBIfam" id="NF001484">
    <property type="entry name" value="PRK00331.1"/>
    <property type="match status" value="1"/>
</dbReference>
<sequence length="623" mass="68249">MCGIVGGVAERNVVPILLEGLRRLEYRGYDSSGIALLNSTESPKKASFQIQRLRAVGKIKELDSKIQQNSFFDGNIGIAHTRWATHGVPSENNAHPHICNNEVAVVHNGIIENYHILKEAQLAEGYRFTSETDTEVVAHAVHYELKTSTSLLSAVQQAITHFEGAYALGVISPKFPDTLIAARKGSPLVIGVGIGEFFIASDVSALLPVTQNFIFLEEGDVAELTRQGVTIFNGDGEQVEREVKQSSLNMHSVELGDHRHYMHKEIFEQPQAVIDTLEGRISQEHVLPSAFGYQAESIFKEVKQVQIIACGTSYHAGLVSKYWFEDIIGLPCSVEVASEYRYRNPVVQDNTLFVTISQSGETADTLAALQQIKQVANEKNVSTLTICNVPESSLTRESDLTFLTHAGPEIGVASTKAFTTQLVALSLLVTVIGKLQKRISERRETIIVKGLQKLPGLIQSALAHEEVVKEIAKNFSDKDNALFLGRGTMYPIAMEGALKLKEISYIHAEAYPAGELKHGPLALIDENIPVIAIAPHNDLLEKLKSNLQEVKARGGQMIVFEDEQSNVGSEDGLHVVKTTTNVGRITAPITFNVPLQLLAYHVALIKGTDVDQPRNLAKSVTVE</sequence>
<dbReference type="PROSITE" id="PS51464">
    <property type="entry name" value="SIS"/>
    <property type="match status" value="2"/>
</dbReference>
<dbReference type="InterPro" id="IPR029055">
    <property type="entry name" value="Ntn_hydrolases_N"/>
</dbReference>
<dbReference type="GO" id="GO:0006002">
    <property type="term" value="P:fructose 6-phosphate metabolic process"/>
    <property type="evidence" value="ECO:0007669"/>
    <property type="project" value="TreeGrafter"/>
</dbReference>
<feature type="domain" description="Glutamine amidotransferase type-2" evidence="11">
    <location>
        <begin position="2"/>
        <end position="227"/>
    </location>
</feature>
<feature type="domain" description="SIS" evidence="12">
    <location>
        <begin position="471"/>
        <end position="613"/>
    </location>
</feature>
<dbReference type="FunFam" id="3.40.50.10490:FF:000001">
    <property type="entry name" value="Glutamine--fructose-6-phosphate aminotransferase [isomerizing]"/>
    <property type="match status" value="1"/>
</dbReference>
<dbReference type="FunFam" id="3.60.20.10:FF:000006">
    <property type="entry name" value="Glutamine--fructose-6-phosphate aminotransferase [isomerizing]"/>
    <property type="match status" value="1"/>
</dbReference>
<comment type="subcellular location">
    <subcellularLocation>
        <location evidence="2 10">Cytoplasm</location>
    </subcellularLocation>
</comment>
<feature type="active site" description="Nucleophile; for GATase activity" evidence="10">
    <location>
        <position position="2"/>
    </location>
</feature>
<dbReference type="FunFam" id="3.40.50.10490:FF:000002">
    <property type="entry name" value="Glutamine--fructose-6-phosphate aminotransferase [isomerizing]"/>
    <property type="match status" value="1"/>
</dbReference>
<evidence type="ECO:0000256" key="10">
    <source>
        <dbReference type="HAMAP-Rule" id="MF_00164"/>
    </source>
</evidence>
<dbReference type="CDD" id="cd05008">
    <property type="entry name" value="SIS_GlmS_GlmD_1"/>
    <property type="match status" value="1"/>
</dbReference>
<dbReference type="CDD" id="cd00714">
    <property type="entry name" value="GFAT"/>
    <property type="match status" value="1"/>
</dbReference>
<dbReference type="RefSeq" id="WP_029907697.1">
    <property type="nucleotide sequence ID" value="NZ_AP020335.1"/>
</dbReference>
<keyword evidence="5 10" id="KW-0963">Cytoplasm</keyword>
<evidence type="ECO:0000256" key="8">
    <source>
        <dbReference type="ARBA" id="ARBA00022737"/>
    </source>
</evidence>
<dbReference type="HAMAP" id="MF_00164">
    <property type="entry name" value="GlmS"/>
    <property type="match status" value="1"/>
</dbReference>
<dbReference type="GO" id="GO:0005975">
    <property type="term" value="P:carbohydrate metabolic process"/>
    <property type="evidence" value="ECO:0007669"/>
    <property type="project" value="UniProtKB-UniRule"/>
</dbReference>
<dbReference type="CDD" id="cd05009">
    <property type="entry name" value="SIS_GlmS_GlmD_2"/>
    <property type="match status" value="1"/>
</dbReference>
<dbReference type="GO" id="GO:0006487">
    <property type="term" value="P:protein N-linked glycosylation"/>
    <property type="evidence" value="ECO:0007669"/>
    <property type="project" value="TreeGrafter"/>
</dbReference>
<dbReference type="InterPro" id="IPR047084">
    <property type="entry name" value="GFAT_N"/>
</dbReference>
<keyword evidence="9" id="KW-0315">Glutamine amidotransferase</keyword>
<evidence type="ECO:0000259" key="11">
    <source>
        <dbReference type="PROSITE" id="PS51278"/>
    </source>
</evidence>
<evidence type="ECO:0000313" key="14">
    <source>
        <dbReference type="Proteomes" id="UP000027341"/>
    </source>
</evidence>
<dbReference type="EC" id="2.6.1.16" evidence="3 10"/>
<dbReference type="Gene3D" id="3.60.20.10">
    <property type="entry name" value="Glutamine Phosphoribosylpyrophosphate, subunit 1, domain 1"/>
    <property type="match status" value="1"/>
</dbReference>
<comment type="catalytic activity">
    <reaction evidence="1 10">
        <text>D-fructose 6-phosphate + L-glutamine = D-glucosamine 6-phosphate + L-glutamate</text>
        <dbReference type="Rhea" id="RHEA:13237"/>
        <dbReference type="ChEBI" id="CHEBI:29985"/>
        <dbReference type="ChEBI" id="CHEBI:58359"/>
        <dbReference type="ChEBI" id="CHEBI:58725"/>
        <dbReference type="ChEBI" id="CHEBI:61527"/>
        <dbReference type="EC" id="2.6.1.16"/>
    </reaction>
</comment>
<dbReference type="GO" id="GO:0006047">
    <property type="term" value="P:UDP-N-acetylglucosamine metabolic process"/>
    <property type="evidence" value="ECO:0007669"/>
    <property type="project" value="TreeGrafter"/>
</dbReference>
<evidence type="ECO:0000256" key="7">
    <source>
        <dbReference type="ARBA" id="ARBA00022679"/>
    </source>
</evidence>
<dbReference type="STRING" id="28885.EI16_10825"/>
<dbReference type="NCBIfam" id="TIGR01135">
    <property type="entry name" value="glmS"/>
    <property type="match status" value="1"/>
</dbReference>
<keyword evidence="7 10" id="KW-0808">Transferase</keyword>
<evidence type="ECO:0000256" key="1">
    <source>
        <dbReference type="ARBA" id="ARBA00001031"/>
    </source>
</evidence>
<dbReference type="EMBL" id="JMIU01000001">
    <property type="protein sequence ID" value="KDN96731.1"/>
    <property type="molecule type" value="Genomic_DNA"/>
</dbReference>
<dbReference type="Proteomes" id="UP000027341">
    <property type="component" value="Unassembled WGS sequence"/>
</dbReference>
<evidence type="ECO:0000256" key="9">
    <source>
        <dbReference type="ARBA" id="ARBA00022962"/>
    </source>
</evidence>
<dbReference type="GO" id="GO:0005829">
    <property type="term" value="C:cytosol"/>
    <property type="evidence" value="ECO:0007669"/>
    <property type="project" value="TreeGrafter"/>
</dbReference>
<dbReference type="Gene3D" id="3.40.50.10490">
    <property type="entry name" value="Glucose-6-phosphate isomerase like protein, domain 1"/>
    <property type="match status" value="2"/>
</dbReference>
<dbReference type="SUPFAM" id="SSF56235">
    <property type="entry name" value="N-terminal nucleophile aminohydrolases (Ntn hydrolases)"/>
    <property type="match status" value="1"/>
</dbReference>
<comment type="caution">
    <text evidence="13">The sequence shown here is derived from an EMBL/GenBank/DDBJ whole genome shotgun (WGS) entry which is preliminary data.</text>
</comment>
<dbReference type="InterPro" id="IPR017932">
    <property type="entry name" value="GATase_2_dom"/>
</dbReference>
<comment type="function">
    <text evidence="10">Catalyzes the first step in hexosamine metabolism, converting fructose-6P into glucosamine-6P using glutamine as a nitrogen source.</text>
</comment>
<dbReference type="Pfam" id="PF01380">
    <property type="entry name" value="SIS"/>
    <property type="match status" value="2"/>
</dbReference>
<dbReference type="Pfam" id="PF13522">
    <property type="entry name" value="GATase_6"/>
    <property type="match status" value="1"/>
</dbReference>
<dbReference type="AlphaFoldDB" id="A0A067A2A5"/>
<dbReference type="SUPFAM" id="SSF53697">
    <property type="entry name" value="SIS domain"/>
    <property type="match status" value="1"/>
</dbReference>
<evidence type="ECO:0000256" key="5">
    <source>
        <dbReference type="ARBA" id="ARBA00022490"/>
    </source>
</evidence>
<feature type="active site" description="For Fru-6P isomerization activity" evidence="10">
    <location>
        <position position="618"/>
    </location>
</feature>
<dbReference type="InterPro" id="IPR046348">
    <property type="entry name" value="SIS_dom_sf"/>
</dbReference>
<comment type="subunit">
    <text evidence="10">Homodimer.</text>
</comment>
<evidence type="ECO:0000256" key="3">
    <source>
        <dbReference type="ARBA" id="ARBA00012916"/>
    </source>
</evidence>
<protein>
    <recommendedName>
        <fullName evidence="4 10">Glutamine--fructose-6-phosphate aminotransferase [isomerizing]</fullName>
        <ecNumber evidence="3 10">2.6.1.16</ecNumber>
    </recommendedName>
    <alternativeName>
        <fullName evidence="10">D-fructose-6-phosphate amidotransferase</fullName>
    </alternativeName>
    <alternativeName>
        <fullName evidence="10">GFAT</fullName>
    </alternativeName>
    <alternativeName>
        <fullName evidence="10">Glucosamine-6-phosphate synthase</fullName>
    </alternativeName>
    <alternativeName>
        <fullName evidence="10">Hexosephosphate aminotransferase</fullName>
    </alternativeName>
    <alternativeName>
        <fullName evidence="10">L-glutamine--D-fructose-6-phosphate amidotransferase</fullName>
    </alternativeName>
</protein>
<reference evidence="13 14" key="1">
    <citation type="submission" date="2014-04" db="EMBL/GenBank/DDBJ databases">
        <title>Draft genome sequence of Hydrogenovibrio marinus MH-110, a model organism for aerobic H2 metabolism.</title>
        <authorList>
            <person name="Cha H.J."/>
            <person name="Jo B.H."/>
            <person name="Hwang B.H."/>
        </authorList>
    </citation>
    <scope>NUCLEOTIDE SEQUENCE [LARGE SCALE GENOMIC DNA]</scope>
    <source>
        <strain evidence="13 14">MH-110</strain>
    </source>
</reference>